<gene>
    <name evidence="3 5" type="primary">recD</name>
    <name evidence="5" type="ORF">HQN60_14435</name>
</gene>
<keyword evidence="3" id="KW-0413">Isomerase</keyword>
<keyword evidence="3" id="KW-0540">Nuclease</keyword>
<evidence type="ECO:0000259" key="4">
    <source>
        <dbReference type="Pfam" id="PF13538"/>
    </source>
</evidence>
<dbReference type="PANTHER" id="PTHR43788">
    <property type="entry name" value="DNA2/NAM7 HELICASE FAMILY MEMBER"/>
    <property type="match status" value="1"/>
</dbReference>
<dbReference type="Pfam" id="PF13245">
    <property type="entry name" value="AAA_19"/>
    <property type="match status" value="1"/>
</dbReference>
<proteinExistence type="inferred from homology"/>
<evidence type="ECO:0000256" key="3">
    <source>
        <dbReference type="HAMAP-Rule" id="MF_01487"/>
    </source>
</evidence>
<comment type="subunit">
    <text evidence="3">Heterotrimer of RecB, RecC and RecD. All subunits contribute to DNA-binding.</text>
</comment>
<organism evidence="5 6">
    <name type="scientific">Deefgea piscis</name>
    <dbReference type="NCBI Taxonomy" id="2739061"/>
    <lineage>
        <taxon>Bacteria</taxon>
        <taxon>Pseudomonadati</taxon>
        <taxon>Pseudomonadota</taxon>
        <taxon>Betaproteobacteria</taxon>
        <taxon>Neisseriales</taxon>
        <taxon>Chitinibacteraceae</taxon>
        <taxon>Deefgea</taxon>
    </lineage>
</organism>
<evidence type="ECO:0000256" key="2">
    <source>
        <dbReference type="ARBA" id="ARBA00022840"/>
    </source>
</evidence>
<dbReference type="Pfam" id="PF13538">
    <property type="entry name" value="UvrD_C_2"/>
    <property type="match status" value="1"/>
</dbReference>
<keyword evidence="2 3" id="KW-0067">ATP-binding</keyword>
<dbReference type="CDD" id="cd17933">
    <property type="entry name" value="DEXSc_RecD-like"/>
    <property type="match status" value="1"/>
</dbReference>
<keyword evidence="1 3" id="KW-0547">Nucleotide-binding</keyword>
<dbReference type="EMBL" id="CP054143">
    <property type="protein sequence ID" value="QKJ67822.1"/>
    <property type="molecule type" value="Genomic_DNA"/>
</dbReference>
<dbReference type="Proteomes" id="UP000504844">
    <property type="component" value="Chromosome"/>
</dbReference>
<dbReference type="InterPro" id="IPR027785">
    <property type="entry name" value="UvrD-like_helicase_C"/>
</dbReference>
<keyword evidence="3" id="KW-0238">DNA-binding</keyword>
<dbReference type="PANTHER" id="PTHR43788:SF6">
    <property type="entry name" value="DNA HELICASE B"/>
    <property type="match status" value="1"/>
</dbReference>
<keyword evidence="3" id="KW-0227">DNA damage</keyword>
<dbReference type="HAMAP" id="MF_01487">
    <property type="entry name" value="RecD"/>
    <property type="match status" value="1"/>
</dbReference>
<dbReference type="KEGG" id="dee:HQN60_14435"/>
<dbReference type="AlphaFoldDB" id="A0A6M8SRB0"/>
<dbReference type="CDD" id="cd18809">
    <property type="entry name" value="SF1_C_RecD"/>
    <property type="match status" value="1"/>
</dbReference>
<comment type="miscellaneous">
    <text evidence="3">In the RecBCD complex, RecB has a slow 3'-5' helicase, an exonuclease activity and loads RecA onto ssDNA, RecD has a fast 5'-3' helicase activity, while RecC stimulates the ATPase and processivity of the RecB helicase and contributes to recognition of the Chi site.</text>
</comment>
<dbReference type="GO" id="GO:0043139">
    <property type="term" value="F:5'-3' DNA helicase activity"/>
    <property type="evidence" value="ECO:0007669"/>
    <property type="project" value="UniProtKB-UniRule"/>
</dbReference>
<dbReference type="GO" id="GO:0000724">
    <property type="term" value="P:double-strand break repair via homologous recombination"/>
    <property type="evidence" value="ECO:0007669"/>
    <property type="project" value="UniProtKB-UniRule"/>
</dbReference>
<evidence type="ECO:0000313" key="6">
    <source>
        <dbReference type="Proteomes" id="UP000504844"/>
    </source>
</evidence>
<reference evidence="5 6" key="1">
    <citation type="submission" date="2020-05" db="EMBL/GenBank/DDBJ databases">
        <title>Complete genome sequence of Deefgea sp. D17.</title>
        <authorList>
            <person name="Bae J.-W."/>
            <person name="Han J.E."/>
        </authorList>
    </citation>
    <scope>NUCLEOTIDE SEQUENCE [LARGE SCALE GENOMIC DNA]</scope>
    <source>
        <strain evidence="5 6">D17</strain>
    </source>
</reference>
<dbReference type="EC" id="5.6.2.3" evidence="3"/>
<accession>A0A6M8SRB0</accession>
<keyword evidence="3" id="KW-0269">Exonuclease</keyword>
<evidence type="ECO:0000313" key="5">
    <source>
        <dbReference type="EMBL" id="QKJ67822.1"/>
    </source>
</evidence>
<dbReference type="InterPro" id="IPR006344">
    <property type="entry name" value="RecD"/>
</dbReference>
<dbReference type="Gene3D" id="3.40.50.300">
    <property type="entry name" value="P-loop containing nucleotide triphosphate hydrolases"/>
    <property type="match status" value="3"/>
</dbReference>
<dbReference type="InterPro" id="IPR027417">
    <property type="entry name" value="P-loop_NTPase"/>
</dbReference>
<feature type="binding site" evidence="3">
    <location>
        <begin position="161"/>
        <end position="168"/>
    </location>
    <ligand>
        <name>ATP</name>
        <dbReference type="ChEBI" id="CHEBI:30616"/>
    </ligand>
</feature>
<dbReference type="GO" id="GO:0005524">
    <property type="term" value="F:ATP binding"/>
    <property type="evidence" value="ECO:0007669"/>
    <property type="project" value="UniProtKB-UniRule"/>
</dbReference>
<evidence type="ECO:0000256" key="1">
    <source>
        <dbReference type="ARBA" id="ARBA00022741"/>
    </source>
</evidence>
<dbReference type="SUPFAM" id="SSF52540">
    <property type="entry name" value="P-loop containing nucleoside triphosphate hydrolases"/>
    <property type="match status" value="2"/>
</dbReference>
<name>A0A6M8SRB0_9NEIS</name>
<dbReference type="RefSeq" id="WP_173534323.1">
    <property type="nucleotide sequence ID" value="NZ_CP054143.1"/>
</dbReference>
<sequence length="601" mass="63673">MSNTVETSTPLTAMNPSAVEKIDFSSVLLDLLRRKNPNAPADLLGLAAQLAKASERGDVCVDIPAQTDLAAWLASGLVGEAGDFMPLIASHQRLYLARYHAYESRLALQLRAMALDAPPAPDEARLAAHLQTFFAGSHENPDWQKIAVTAALHQRLSIVSGGPGTGKTTTLIKLLTLLQISSDRVLNIALAAPTGKAAMRMQAAISQGKQDLAAKGLLSAELAAQIPDQATTLHRLLGSQFNSVQFRHHAARPLVLDVLVLDEASMIDLALMSKLVDALPPHARLILLGDKDQLASVEAGAVMGDLCAESGFSPDFAAKLSRLTGQVVEPSFSASALGEHVLTLHKSYRFSGAIGALAKAINGGDLRTISTLLQAAASPVNSDAPLLWYASNPAASGQDLTAPLLAGYAAFFAAVAANAAPSEVFKAFDAFRVLSPVRQGAASVSRVNHLIEAQLVKQGLRMNDQVWYAGRPVLVPQNLYDLALYNGDIGLTLMDDAGKLWVHFPDSNGGTRKVAPARLPSVETAFAMTVHKSQGSEFAHVLLLLPSPSDGSVSALSRELVYTAITRARQQVSLWGEESIITSASRKGITRQSGLALRLLA</sequence>
<dbReference type="GO" id="GO:0017116">
    <property type="term" value="F:single-stranded DNA helicase activity"/>
    <property type="evidence" value="ECO:0007669"/>
    <property type="project" value="TreeGrafter"/>
</dbReference>
<keyword evidence="3" id="KW-0234">DNA repair</keyword>
<comment type="function">
    <text evidence="3">A helicase/nuclease that prepares dsDNA breaks (DSB) for recombinational DNA repair. Binds to DSBs and unwinds DNA via a highly rapid and processive ATP-dependent bidirectional helicase activity. Unwinds dsDNA until it encounters a Chi (crossover hotspot instigator) sequence from the 3' direction. Cuts ssDNA a few nucleotides 3' to the Chi site. The properties and activities of the enzyme are changed at Chi. The Chi-altered holoenzyme produces a long 3'-ssDNA overhang and facilitates RecA-binding to the ssDNA for homologous DNA recombination and repair. Holoenzyme degrades any linearized DNA that is unable to undergo homologous recombination. In the holoenzyme this subunit has ssDNA-dependent ATPase and 5'-3' helicase activity. When added to pre-assembled RecBC greatly stimulates nuclease activity and augments holoenzyme processivity. Negatively regulates the RecA-loading ability of RecBCD.</text>
</comment>
<keyword evidence="6" id="KW-1185">Reference proteome</keyword>
<feature type="domain" description="UvrD-like helicase C-terminal" evidence="4">
    <location>
        <begin position="525"/>
        <end position="574"/>
    </location>
</feature>
<dbReference type="NCBIfam" id="TIGR01447">
    <property type="entry name" value="recD"/>
    <property type="match status" value="1"/>
</dbReference>
<keyword evidence="3 5" id="KW-0378">Hydrolase</keyword>
<comment type="similarity">
    <text evidence="3">Belongs to the RecD family.</text>
</comment>
<protein>
    <recommendedName>
        <fullName evidence="3">RecBCD enzyme subunit RecD</fullName>
        <ecNumber evidence="3">5.6.2.3</ecNumber>
    </recommendedName>
    <alternativeName>
        <fullName evidence="3">DNA 5'-3' helicase subunit RecD</fullName>
    </alternativeName>
    <alternativeName>
        <fullName evidence="3">Exonuclease V subunit RecD</fullName>
        <shortName evidence="3">ExoV subunit RecD</shortName>
    </alternativeName>
    <alternativeName>
        <fullName evidence="3">Helicase/nuclease RecBCD subunit RecD</fullName>
    </alternativeName>
</protein>
<comment type="catalytic activity">
    <reaction evidence="3">
        <text>ATP + H2O = ADP + phosphate + H(+)</text>
        <dbReference type="Rhea" id="RHEA:13065"/>
        <dbReference type="ChEBI" id="CHEBI:15377"/>
        <dbReference type="ChEBI" id="CHEBI:15378"/>
        <dbReference type="ChEBI" id="CHEBI:30616"/>
        <dbReference type="ChEBI" id="CHEBI:43474"/>
        <dbReference type="ChEBI" id="CHEBI:456216"/>
        <dbReference type="EC" id="5.6.2.3"/>
    </reaction>
</comment>
<dbReference type="GO" id="GO:0009338">
    <property type="term" value="C:exodeoxyribonuclease V complex"/>
    <property type="evidence" value="ECO:0007669"/>
    <property type="project" value="InterPro"/>
</dbReference>
<dbReference type="GO" id="GO:0003677">
    <property type="term" value="F:DNA binding"/>
    <property type="evidence" value="ECO:0007669"/>
    <property type="project" value="UniProtKB-UniRule"/>
</dbReference>
<dbReference type="GO" id="GO:0008854">
    <property type="term" value="F:exodeoxyribonuclease V activity"/>
    <property type="evidence" value="ECO:0007669"/>
    <property type="project" value="InterPro"/>
</dbReference>
<keyword evidence="3" id="KW-0347">Helicase</keyword>
<dbReference type="InterPro" id="IPR050534">
    <property type="entry name" value="Coronavir_polyprotein_1ab"/>
</dbReference>